<gene>
    <name evidence="3" type="ORF">AGOR_G00229560</name>
</gene>
<dbReference type="OrthoDB" id="3176171at2759"/>
<accession>A0A8T3CNF5</accession>
<dbReference type="AlphaFoldDB" id="A0A8T3CNF5"/>
<keyword evidence="4" id="KW-1185">Reference proteome</keyword>
<proteinExistence type="predicted"/>
<dbReference type="InterPro" id="IPR036961">
    <property type="entry name" value="Kinesin_motor_dom_sf"/>
</dbReference>
<evidence type="ECO:0000313" key="3">
    <source>
        <dbReference type="EMBL" id="KAI1884734.1"/>
    </source>
</evidence>
<evidence type="ECO:0000313" key="4">
    <source>
        <dbReference type="Proteomes" id="UP000829720"/>
    </source>
</evidence>
<keyword evidence="1" id="KW-0547">Nucleotide-binding</keyword>
<comment type="caution">
    <text evidence="3">The sequence shown here is derived from an EMBL/GenBank/DDBJ whole genome shotgun (WGS) entry which is preliminary data.</text>
</comment>
<name>A0A8T3CNF5_9TELE</name>
<organism evidence="3 4">
    <name type="scientific">Albula goreensis</name>
    <dbReference type="NCBI Taxonomy" id="1534307"/>
    <lineage>
        <taxon>Eukaryota</taxon>
        <taxon>Metazoa</taxon>
        <taxon>Chordata</taxon>
        <taxon>Craniata</taxon>
        <taxon>Vertebrata</taxon>
        <taxon>Euteleostomi</taxon>
        <taxon>Actinopterygii</taxon>
        <taxon>Neopterygii</taxon>
        <taxon>Teleostei</taxon>
        <taxon>Albuliformes</taxon>
        <taxon>Albulidae</taxon>
        <taxon>Albula</taxon>
    </lineage>
</organism>
<dbReference type="EMBL" id="JAERUA010000022">
    <property type="protein sequence ID" value="KAI1884734.1"/>
    <property type="molecule type" value="Genomic_DNA"/>
</dbReference>
<evidence type="ECO:0000256" key="1">
    <source>
        <dbReference type="ARBA" id="ARBA00022741"/>
    </source>
</evidence>
<keyword evidence="2" id="KW-0067">ATP-binding</keyword>
<dbReference type="GO" id="GO:0005524">
    <property type="term" value="F:ATP binding"/>
    <property type="evidence" value="ECO:0007669"/>
    <property type="project" value="UniProtKB-KW"/>
</dbReference>
<reference evidence="3" key="1">
    <citation type="submission" date="2021-01" db="EMBL/GenBank/DDBJ databases">
        <authorList>
            <person name="Zahm M."/>
            <person name="Roques C."/>
            <person name="Cabau C."/>
            <person name="Klopp C."/>
            <person name="Donnadieu C."/>
            <person name="Jouanno E."/>
            <person name="Lampietro C."/>
            <person name="Louis A."/>
            <person name="Herpin A."/>
            <person name="Echchiki A."/>
            <person name="Berthelot C."/>
            <person name="Parey E."/>
            <person name="Roest-Crollius H."/>
            <person name="Braasch I."/>
            <person name="Postlethwait J."/>
            <person name="Bobe J."/>
            <person name="Montfort J."/>
            <person name="Bouchez O."/>
            <person name="Begum T."/>
            <person name="Mejri S."/>
            <person name="Adams A."/>
            <person name="Chen W.-J."/>
            <person name="Guiguen Y."/>
        </authorList>
    </citation>
    <scope>NUCLEOTIDE SEQUENCE</scope>
    <source>
        <tissue evidence="3">Blood</tissue>
    </source>
</reference>
<dbReference type="Gene3D" id="3.40.850.10">
    <property type="entry name" value="Kinesin motor domain"/>
    <property type="match status" value="1"/>
</dbReference>
<dbReference type="Proteomes" id="UP000829720">
    <property type="component" value="Unassembled WGS sequence"/>
</dbReference>
<evidence type="ECO:0000256" key="2">
    <source>
        <dbReference type="ARBA" id="ARBA00022840"/>
    </source>
</evidence>
<protein>
    <submittedName>
        <fullName evidence="3">Uncharacterized protein</fullName>
    </submittedName>
</protein>
<sequence length="107" mass="11494">MSGGRDLGDNHLEEYHLDPAAPQSTQQEVSLSSVKPVLPHLSNGQNDSIFAYGTTGAASTPCKLLRHHCPLPSSTGAQPVIRWHAWHPAHRASPAVCCKSSRSSCKK</sequence>